<name>A0A643CLW1_ANAMA</name>
<reference evidence="1" key="1">
    <citation type="submission" date="2019-08" db="EMBL/GenBank/DDBJ databases">
        <authorList>
            <person name="Amaro Estrada I."/>
            <person name="Quiroz Castaneda R.E."/>
            <person name="Martinez Ocampo F."/>
            <person name="Rodriguez Camarillo S.D."/>
        </authorList>
    </citation>
    <scope>NUCLEOTIDE SEQUENCE</scope>
    <source>
        <strain evidence="1">MEX-30-184-02</strain>
    </source>
</reference>
<protein>
    <submittedName>
        <fullName evidence="1">Uncharacterized protein</fullName>
    </submittedName>
</protein>
<accession>A0A643CLW1</accession>
<gene>
    <name evidence="1" type="ORF">FY207_00945</name>
</gene>
<dbReference type="EMBL" id="VTCY01000002">
    <property type="protein sequence ID" value="KAB0452506.1"/>
    <property type="molecule type" value="Genomic_DNA"/>
</dbReference>
<proteinExistence type="predicted"/>
<comment type="caution">
    <text evidence="1">The sequence shown here is derived from an EMBL/GenBank/DDBJ whole genome shotgun (WGS) entry which is preliminary data.</text>
</comment>
<organism evidence="1">
    <name type="scientific">Anaplasma marginale</name>
    <dbReference type="NCBI Taxonomy" id="770"/>
    <lineage>
        <taxon>Bacteria</taxon>
        <taxon>Pseudomonadati</taxon>
        <taxon>Pseudomonadota</taxon>
        <taxon>Alphaproteobacteria</taxon>
        <taxon>Rickettsiales</taxon>
        <taxon>Anaplasmataceae</taxon>
        <taxon>Anaplasma</taxon>
    </lineage>
</organism>
<evidence type="ECO:0000313" key="1">
    <source>
        <dbReference type="EMBL" id="KAB0452506.1"/>
    </source>
</evidence>
<sequence length="66" mass="7211">MARSDASRWLWKIRICGLLYDKIIAELPQTGLRTADAELRPCPGALHCVGGVHAMGDMVFVVKNSA</sequence>
<dbReference type="AlphaFoldDB" id="A0A643CLW1"/>